<dbReference type="EMBL" id="QRTC01000033">
    <property type="protein sequence ID" value="RGQ39462.1"/>
    <property type="molecule type" value="Genomic_DNA"/>
</dbReference>
<gene>
    <name evidence="1" type="ORF">DWY99_08855</name>
</gene>
<sequence length="240" mass="27506">MEDIKRQLAYRAENEKKLAHFSPSITFDGSKKVYIDPLGERFIITGLSNWRSGNPDLIAFSQVLGVNTDIRENKEELFYEDSDGNEKSYKPPRYTCDYEFNVTIRVDSPWFDEIELELSDGNRPDSRYTDLYCEYERKMHELADILMRRDERYRVWDGDGMMNRVEFSSSQPKNPAPIPQTTGGTVWICPSCGAQNNGKFCANCGVVKPVTRSDCANCGWKPADGQSMPKFCPECGRPFQ</sequence>
<organism evidence="1 2">
    <name type="scientific">[Clostridium] leptum</name>
    <dbReference type="NCBI Taxonomy" id="1535"/>
    <lineage>
        <taxon>Bacteria</taxon>
        <taxon>Bacillati</taxon>
        <taxon>Bacillota</taxon>
        <taxon>Clostridia</taxon>
        <taxon>Eubacteriales</taxon>
        <taxon>Oscillospiraceae</taxon>
        <taxon>Oscillospiraceae incertae sedis</taxon>
    </lineage>
</organism>
<evidence type="ECO:0000313" key="2">
    <source>
        <dbReference type="Proteomes" id="UP000284751"/>
    </source>
</evidence>
<comment type="caution">
    <text evidence="1">The sequence shown here is derived from an EMBL/GenBank/DDBJ whole genome shotgun (WGS) entry which is preliminary data.</text>
</comment>
<dbReference type="Proteomes" id="UP000284751">
    <property type="component" value="Unassembled WGS sequence"/>
</dbReference>
<accession>A0A412AWH0</accession>
<dbReference type="AlphaFoldDB" id="A0A412AWH0"/>
<evidence type="ECO:0000313" key="1">
    <source>
        <dbReference type="EMBL" id="RGQ39462.1"/>
    </source>
</evidence>
<reference evidence="1 2" key="1">
    <citation type="submission" date="2018-08" db="EMBL/GenBank/DDBJ databases">
        <title>A genome reference for cultivated species of the human gut microbiota.</title>
        <authorList>
            <person name="Zou Y."/>
            <person name="Xue W."/>
            <person name="Luo G."/>
        </authorList>
    </citation>
    <scope>NUCLEOTIDE SEQUENCE [LARGE SCALE GENOMIC DNA]</scope>
    <source>
        <strain evidence="1 2">AF28-26</strain>
    </source>
</reference>
<protein>
    <recommendedName>
        <fullName evidence="3">Zinc ribbon domain-containing protein</fullName>
    </recommendedName>
</protein>
<proteinExistence type="predicted"/>
<name>A0A412AWH0_9FIRM</name>
<evidence type="ECO:0008006" key="3">
    <source>
        <dbReference type="Google" id="ProtNLM"/>
    </source>
</evidence>